<evidence type="ECO:0000256" key="6">
    <source>
        <dbReference type="ARBA" id="ARBA00023141"/>
    </source>
</evidence>
<dbReference type="GO" id="GO:0009073">
    <property type="term" value="P:aromatic amino acid family biosynthetic process"/>
    <property type="evidence" value="ECO:0007669"/>
    <property type="project" value="UniProtKB-KW"/>
</dbReference>
<keyword evidence="5 8" id="KW-0560">Oxidoreductase</keyword>
<evidence type="ECO:0000313" key="13">
    <source>
        <dbReference type="Proteomes" id="UP000228987"/>
    </source>
</evidence>
<reference evidence="13" key="1">
    <citation type="submission" date="2017-08" db="EMBL/GenBank/DDBJ databases">
        <title>A dynamic microbial community with high functional redundancy inhabits the cold, oxic subseafloor aquifer.</title>
        <authorList>
            <person name="Tully B.J."/>
            <person name="Wheat C.G."/>
            <person name="Glazer B.T."/>
            <person name="Huber J.A."/>
        </authorList>
    </citation>
    <scope>NUCLEOTIDE SEQUENCE [LARGE SCALE GENOMIC DNA]</scope>
</reference>
<feature type="binding site" evidence="8">
    <location>
        <position position="222"/>
    </location>
    <ligand>
        <name>shikimate</name>
        <dbReference type="ChEBI" id="CHEBI:36208"/>
    </ligand>
</feature>
<evidence type="ECO:0000256" key="3">
    <source>
        <dbReference type="ARBA" id="ARBA00022605"/>
    </source>
</evidence>
<feature type="binding site" evidence="8">
    <location>
        <position position="86"/>
    </location>
    <ligand>
        <name>shikimate</name>
        <dbReference type="ChEBI" id="CHEBI:36208"/>
    </ligand>
</feature>
<dbReference type="EC" id="1.1.1.25" evidence="2 8"/>
<comment type="subunit">
    <text evidence="8">Homodimer.</text>
</comment>
<dbReference type="Pfam" id="PF08501">
    <property type="entry name" value="Shikimate_dh_N"/>
    <property type="match status" value="1"/>
</dbReference>
<dbReference type="Pfam" id="PF18317">
    <property type="entry name" value="SDH_C"/>
    <property type="match status" value="1"/>
</dbReference>
<evidence type="ECO:0000259" key="11">
    <source>
        <dbReference type="Pfam" id="PF18317"/>
    </source>
</evidence>
<evidence type="ECO:0000256" key="4">
    <source>
        <dbReference type="ARBA" id="ARBA00022857"/>
    </source>
</evidence>
<dbReference type="UniPathway" id="UPA00053">
    <property type="reaction ID" value="UER00087"/>
</dbReference>
<dbReference type="GO" id="GO:0005829">
    <property type="term" value="C:cytosol"/>
    <property type="evidence" value="ECO:0007669"/>
    <property type="project" value="TreeGrafter"/>
</dbReference>
<keyword evidence="6 8" id="KW-0057">Aromatic amino acid biosynthesis</keyword>
<comment type="caution">
    <text evidence="8">Lacks conserved residue(s) required for the propagation of feature annotation.</text>
</comment>
<dbReference type="Gene3D" id="3.40.50.10860">
    <property type="entry name" value="Leucine Dehydrogenase, chain A, domain 1"/>
    <property type="match status" value="1"/>
</dbReference>
<sequence>MDRYAVMGNPIGHSFSPRIHSAFADETDQQLSYNAMLVGIGEFPQESSRFFSEGGKGLNVTVPFKQEAWALAEELSSDAEIAGAVNTLFKDQDGRLQGHNTDGLGLVRDIKNNHSSSIEGKNVLVLGAGGATRGILLPLLREQPLSICIANRTRSKAEELAVLFSAYGNVSACGLEDLKEKKGGQKKIDWIINASSASLQGELTPISAETLSQDAICYDLMYAQEETVFCQWARQAGAIKVMDGIGMLVEQAAESFYLWRGIRPNTASVIQSLKKVI</sequence>
<comment type="catalytic activity">
    <reaction evidence="7 8">
        <text>shikimate + NADP(+) = 3-dehydroshikimate + NADPH + H(+)</text>
        <dbReference type="Rhea" id="RHEA:17737"/>
        <dbReference type="ChEBI" id="CHEBI:15378"/>
        <dbReference type="ChEBI" id="CHEBI:16630"/>
        <dbReference type="ChEBI" id="CHEBI:36208"/>
        <dbReference type="ChEBI" id="CHEBI:57783"/>
        <dbReference type="ChEBI" id="CHEBI:58349"/>
        <dbReference type="EC" id="1.1.1.25"/>
    </reaction>
</comment>
<dbReference type="NCBIfam" id="TIGR00507">
    <property type="entry name" value="aroE"/>
    <property type="match status" value="1"/>
</dbReference>
<dbReference type="NCBIfam" id="NF001310">
    <property type="entry name" value="PRK00258.1-2"/>
    <property type="match status" value="1"/>
</dbReference>
<proteinExistence type="inferred from homology"/>
<dbReference type="InterPro" id="IPR011342">
    <property type="entry name" value="Shikimate_DH"/>
</dbReference>
<feature type="binding site" evidence="8">
    <location>
        <position position="102"/>
    </location>
    <ligand>
        <name>shikimate</name>
        <dbReference type="ChEBI" id="CHEBI:36208"/>
    </ligand>
</feature>
<gene>
    <name evidence="8" type="primary">aroE</name>
    <name evidence="12" type="ORF">COA71_01275</name>
</gene>
<feature type="binding site" evidence="8">
    <location>
        <begin position="127"/>
        <end position="131"/>
    </location>
    <ligand>
        <name>NADP(+)</name>
        <dbReference type="ChEBI" id="CHEBI:58349"/>
    </ligand>
</feature>
<dbReference type="PANTHER" id="PTHR21089">
    <property type="entry name" value="SHIKIMATE DEHYDROGENASE"/>
    <property type="match status" value="1"/>
</dbReference>
<feature type="binding site" evidence="8">
    <location>
        <begin position="14"/>
        <end position="16"/>
    </location>
    <ligand>
        <name>shikimate</name>
        <dbReference type="ChEBI" id="CHEBI:36208"/>
    </ligand>
</feature>
<feature type="binding site" evidence="8">
    <location>
        <position position="244"/>
    </location>
    <ligand>
        <name>NADP(+)</name>
        <dbReference type="ChEBI" id="CHEBI:58349"/>
    </ligand>
</feature>
<evidence type="ECO:0000259" key="9">
    <source>
        <dbReference type="Pfam" id="PF01488"/>
    </source>
</evidence>
<dbReference type="GO" id="GO:0008652">
    <property type="term" value="P:amino acid biosynthetic process"/>
    <property type="evidence" value="ECO:0007669"/>
    <property type="project" value="UniProtKB-KW"/>
</dbReference>
<dbReference type="Gene3D" id="3.40.50.720">
    <property type="entry name" value="NAD(P)-binding Rossmann-like Domain"/>
    <property type="match status" value="1"/>
</dbReference>
<feature type="domain" description="Quinate/shikimate 5-dehydrogenase/glutamyl-tRNA reductase" evidence="9">
    <location>
        <begin position="115"/>
        <end position="197"/>
    </location>
</feature>
<feature type="active site" description="Proton acceptor" evidence="8">
    <location>
        <position position="65"/>
    </location>
</feature>
<organism evidence="12 13">
    <name type="scientific">SAR86 cluster bacterium</name>
    <dbReference type="NCBI Taxonomy" id="2030880"/>
    <lineage>
        <taxon>Bacteria</taxon>
        <taxon>Pseudomonadati</taxon>
        <taxon>Pseudomonadota</taxon>
        <taxon>Gammaproteobacteria</taxon>
        <taxon>SAR86 cluster</taxon>
    </lineage>
</organism>
<evidence type="ECO:0000256" key="1">
    <source>
        <dbReference type="ARBA" id="ARBA00004871"/>
    </source>
</evidence>
<feature type="binding site" evidence="8">
    <location>
        <position position="61"/>
    </location>
    <ligand>
        <name>shikimate</name>
        <dbReference type="ChEBI" id="CHEBI:36208"/>
    </ligand>
</feature>
<dbReference type="GO" id="GO:0009423">
    <property type="term" value="P:chorismate biosynthetic process"/>
    <property type="evidence" value="ECO:0007669"/>
    <property type="project" value="UniProtKB-UniRule"/>
</dbReference>
<dbReference type="InterPro" id="IPR013708">
    <property type="entry name" value="Shikimate_DH-bd_N"/>
</dbReference>
<comment type="similarity">
    <text evidence="8">Belongs to the shikimate dehydrogenase family.</text>
</comment>
<dbReference type="FunFam" id="3.40.50.10860:FF:000006">
    <property type="entry name" value="Shikimate dehydrogenase (NADP(+))"/>
    <property type="match status" value="1"/>
</dbReference>
<evidence type="ECO:0000256" key="5">
    <source>
        <dbReference type="ARBA" id="ARBA00023002"/>
    </source>
</evidence>
<dbReference type="GO" id="GO:0004764">
    <property type="term" value="F:shikimate 3-dehydrogenase (NADP+) activity"/>
    <property type="evidence" value="ECO:0007669"/>
    <property type="project" value="UniProtKB-UniRule"/>
</dbReference>
<evidence type="ECO:0000259" key="10">
    <source>
        <dbReference type="Pfam" id="PF08501"/>
    </source>
</evidence>
<feature type="domain" description="SDH C-terminal" evidence="11">
    <location>
        <begin position="244"/>
        <end position="273"/>
    </location>
</feature>
<dbReference type="PANTHER" id="PTHR21089:SF1">
    <property type="entry name" value="BIFUNCTIONAL 3-DEHYDROQUINATE DEHYDRATASE_SHIKIMATE DEHYDROGENASE, CHLOROPLASTIC"/>
    <property type="match status" value="1"/>
</dbReference>
<dbReference type="InterPro" id="IPR036291">
    <property type="entry name" value="NAD(P)-bd_dom_sf"/>
</dbReference>
<comment type="function">
    <text evidence="8">Involved in the biosynthesis of the chorismate, which leads to the biosynthesis of aromatic amino acids. Catalyzes the reversible NADPH linked reduction of 3-dehydroshikimate (DHSA) to yield shikimate (SA).</text>
</comment>
<evidence type="ECO:0000313" key="12">
    <source>
        <dbReference type="EMBL" id="PCJ43533.1"/>
    </source>
</evidence>
<feature type="domain" description="Shikimate dehydrogenase substrate binding N-terminal" evidence="10">
    <location>
        <begin position="6"/>
        <end position="88"/>
    </location>
</feature>
<dbReference type="InterPro" id="IPR006151">
    <property type="entry name" value="Shikm_DH/Glu-tRNA_Rdtase"/>
</dbReference>
<dbReference type="InterPro" id="IPR041121">
    <property type="entry name" value="SDH_C"/>
</dbReference>
<keyword evidence="4 8" id="KW-0521">NADP</keyword>
<dbReference type="CDD" id="cd01065">
    <property type="entry name" value="NAD_bind_Shikimate_DH"/>
    <property type="match status" value="1"/>
</dbReference>
<name>A0A2A5CIF2_9GAMM</name>
<dbReference type="AlphaFoldDB" id="A0A2A5CIF2"/>
<protein>
    <recommendedName>
        <fullName evidence="2 8">Shikimate dehydrogenase (NADP(+))</fullName>
        <shortName evidence="8">SDH</shortName>
        <ecNumber evidence="2 8">1.1.1.25</ecNumber>
    </recommendedName>
</protein>
<dbReference type="EMBL" id="NVWI01000001">
    <property type="protein sequence ID" value="PCJ43533.1"/>
    <property type="molecule type" value="Genomic_DNA"/>
</dbReference>
<dbReference type="Pfam" id="PF01488">
    <property type="entry name" value="Shikimate_DH"/>
    <property type="match status" value="1"/>
</dbReference>
<dbReference type="GO" id="GO:0050661">
    <property type="term" value="F:NADP binding"/>
    <property type="evidence" value="ECO:0007669"/>
    <property type="project" value="InterPro"/>
</dbReference>
<evidence type="ECO:0000256" key="7">
    <source>
        <dbReference type="ARBA" id="ARBA00049442"/>
    </source>
</evidence>
<comment type="caution">
    <text evidence="12">The sequence shown here is derived from an EMBL/GenBank/DDBJ whole genome shotgun (WGS) entry which is preliminary data.</text>
</comment>
<dbReference type="Proteomes" id="UP000228987">
    <property type="component" value="Unassembled WGS sequence"/>
</dbReference>
<accession>A0A2A5CIF2</accession>
<keyword evidence="3 8" id="KW-0028">Amino-acid biosynthesis</keyword>
<feature type="binding site" evidence="8">
    <location>
        <position position="251"/>
    </location>
    <ligand>
        <name>shikimate</name>
        <dbReference type="ChEBI" id="CHEBI:36208"/>
    </ligand>
</feature>
<evidence type="ECO:0000256" key="2">
    <source>
        <dbReference type="ARBA" id="ARBA00012962"/>
    </source>
</evidence>
<dbReference type="HAMAP" id="MF_00222">
    <property type="entry name" value="Shikimate_DH_AroE"/>
    <property type="match status" value="1"/>
</dbReference>
<feature type="binding site" evidence="8">
    <location>
        <position position="220"/>
    </location>
    <ligand>
        <name>NADP(+)</name>
        <dbReference type="ChEBI" id="CHEBI:58349"/>
    </ligand>
</feature>
<evidence type="ECO:0000256" key="8">
    <source>
        <dbReference type="HAMAP-Rule" id="MF_00222"/>
    </source>
</evidence>
<dbReference type="SUPFAM" id="SSF51735">
    <property type="entry name" value="NAD(P)-binding Rossmann-fold domains"/>
    <property type="match status" value="1"/>
</dbReference>
<dbReference type="InterPro" id="IPR022893">
    <property type="entry name" value="Shikimate_DH_fam"/>
</dbReference>
<dbReference type="InterPro" id="IPR046346">
    <property type="entry name" value="Aminoacid_DH-like_N_sf"/>
</dbReference>
<comment type="pathway">
    <text evidence="1 8">Metabolic intermediate biosynthesis; chorismate biosynthesis; chorismate from D-erythrose 4-phosphate and phosphoenolpyruvate: step 4/7.</text>
</comment>
<dbReference type="GO" id="GO:0019632">
    <property type="term" value="P:shikimate metabolic process"/>
    <property type="evidence" value="ECO:0007669"/>
    <property type="project" value="InterPro"/>
</dbReference>
<feature type="binding site" evidence="8">
    <location>
        <begin position="151"/>
        <end position="156"/>
    </location>
    <ligand>
        <name>NADP(+)</name>
        <dbReference type="ChEBI" id="CHEBI:58349"/>
    </ligand>
</feature>
<dbReference type="SUPFAM" id="SSF53223">
    <property type="entry name" value="Aminoacid dehydrogenase-like, N-terminal domain"/>
    <property type="match status" value="1"/>
</dbReference>